<comment type="similarity">
    <text evidence="2 10 11">Belongs to the TonB-dependent receptor family.</text>
</comment>
<feature type="domain" description="TonB-dependent receptor-like beta-barrel" evidence="13">
    <location>
        <begin position="291"/>
        <end position="695"/>
    </location>
</feature>
<dbReference type="PANTHER" id="PTHR32552:SF74">
    <property type="entry name" value="HYDROXAMATE SIDEROPHORE RECEPTOR FHUE"/>
    <property type="match status" value="1"/>
</dbReference>
<proteinExistence type="inferred from homology"/>
<dbReference type="InterPro" id="IPR039426">
    <property type="entry name" value="TonB-dep_rcpt-like"/>
</dbReference>
<keyword evidence="5 10" id="KW-0812">Transmembrane</keyword>
<keyword evidence="9 10" id="KW-0998">Cell outer membrane</keyword>
<protein>
    <submittedName>
        <fullName evidence="15">Outer membrane receptor for ferric coprogen and ferric-rhodotorulic acid</fullName>
    </submittedName>
</protein>
<evidence type="ECO:0000259" key="13">
    <source>
        <dbReference type="Pfam" id="PF00593"/>
    </source>
</evidence>
<name>A0A7W6WBQ0_9PROT</name>
<dbReference type="Proteomes" id="UP000554286">
    <property type="component" value="Unassembled WGS sequence"/>
</dbReference>
<dbReference type="RefSeq" id="WP_184047741.1">
    <property type="nucleotide sequence ID" value="NZ_JACIGK010000033.1"/>
</dbReference>
<dbReference type="Pfam" id="PF00593">
    <property type="entry name" value="TonB_dep_Rec_b-barrel"/>
    <property type="match status" value="1"/>
</dbReference>
<reference evidence="15 16" key="1">
    <citation type="submission" date="2020-08" db="EMBL/GenBank/DDBJ databases">
        <title>Genome sequencing of Purple Non-Sulfur Bacteria from various extreme environments.</title>
        <authorList>
            <person name="Mayer M."/>
        </authorList>
    </citation>
    <scope>NUCLEOTIDE SEQUENCE [LARGE SCALE GENOMIC DNA]</scope>
    <source>
        <strain evidence="15 16">JA131</strain>
    </source>
</reference>
<keyword evidence="6 11" id="KW-0798">TonB box</keyword>
<dbReference type="NCBIfam" id="TIGR01783">
    <property type="entry name" value="TonB-siderophor"/>
    <property type="match status" value="1"/>
</dbReference>
<feature type="signal peptide" evidence="12">
    <location>
        <begin position="1"/>
        <end position="32"/>
    </location>
</feature>
<dbReference type="GO" id="GO:0009279">
    <property type="term" value="C:cell outer membrane"/>
    <property type="evidence" value="ECO:0007669"/>
    <property type="project" value="UniProtKB-SubCell"/>
</dbReference>
<dbReference type="InterPro" id="IPR037066">
    <property type="entry name" value="Plug_dom_sf"/>
</dbReference>
<dbReference type="InterPro" id="IPR010105">
    <property type="entry name" value="TonB_sidphr_rcpt"/>
</dbReference>
<evidence type="ECO:0000256" key="4">
    <source>
        <dbReference type="ARBA" id="ARBA00022452"/>
    </source>
</evidence>
<sequence length="727" mass="78869">MLVGHVSSTPHVGLPFMAVLVVAGSLAYPADAADTAESPEPIGVGTAASESDDPVVLPALVVSGSRYRTETTAGYTSDLISVGEKEALPPREVPQSTTVLTRDYLEDRGARSMDTALREAPGILVLNNENGRSSILARGFEFDSLYLNGLPAPELSIYGTQPDMAIVDHIEILKGPAGLFGGAGEPAGAINMSLKQPVRTFQGYAALTGDTWAGFRAEGDVSTPFNESGTLRGRLVLAQDDQESWIEDSENTTRLAYGTVQADLTEQTTASITVSHAERDILPNNGLPTFANGDLVDVDRSTTTAADWNRFDNFITDYIGELEHRFDDGGHAKISARYADRWVDFLYAFAGGPADETGQVSSMRWLARKLDQTSLALDAHVTKPFTLLGQDHNVLVGADYQRMVDTLSSEVGRIATANNIYNWNTDIPEPTVTYTSRTETTVNQYGVYGQVRIRPVSALTLIGGGRMTWYDSEVIDLNTSDTVATIDLNGEFTPYAGVVLDVTPELSAYASYTAIFQPQSQVDVNDQPLDPRQGEQYEIGLKGGFFDESLNVSGALFLIRDKNRALQNEDGNYEAREEVESRGIELEASGEVLPGWDVLAGYTYTETKYTNGMNEGSTFSAVTPKHMAHVWTTYRFSGNSMLDGLTVGGGVKAFSDFSSVNRGVEINADGYTVVDLMARYDLTENLSTTLSVNNVFDTKYYERVGGTSVFNFYGQPLSAMLSVKASF</sequence>
<dbReference type="Pfam" id="PF07715">
    <property type="entry name" value="Plug"/>
    <property type="match status" value="1"/>
</dbReference>
<dbReference type="GO" id="GO:0015891">
    <property type="term" value="P:siderophore transport"/>
    <property type="evidence" value="ECO:0007669"/>
    <property type="project" value="InterPro"/>
</dbReference>
<organism evidence="15 16">
    <name type="scientific">Roseospira visakhapatnamensis</name>
    <dbReference type="NCBI Taxonomy" id="390880"/>
    <lineage>
        <taxon>Bacteria</taxon>
        <taxon>Pseudomonadati</taxon>
        <taxon>Pseudomonadota</taxon>
        <taxon>Alphaproteobacteria</taxon>
        <taxon>Rhodospirillales</taxon>
        <taxon>Rhodospirillaceae</taxon>
        <taxon>Roseospira</taxon>
    </lineage>
</organism>
<comment type="subcellular location">
    <subcellularLocation>
        <location evidence="1 10">Cell outer membrane</location>
        <topology evidence="1 10">Multi-pass membrane protein</topology>
    </subcellularLocation>
</comment>
<evidence type="ECO:0000313" key="15">
    <source>
        <dbReference type="EMBL" id="MBB4267767.1"/>
    </source>
</evidence>
<evidence type="ECO:0000256" key="2">
    <source>
        <dbReference type="ARBA" id="ARBA00009810"/>
    </source>
</evidence>
<keyword evidence="12" id="KW-0732">Signal</keyword>
<accession>A0A7W6WBQ0</accession>
<dbReference type="Gene3D" id="2.170.130.10">
    <property type="entry name" value="TonB-dependent receptor, plug domain"/>
    <property type="match status" value="1"/>
</dbReference>
<dbReference type="GO" id="GO:0015344">
    <property type="term" value="F:siderophore uptake transmembrane transporter activity"/>
    <property type="evidence" value="ECO:0007669"/>
    <property type="project" value="TreeGrafter"/>
</dbReference>
<gene>
    <name evidence="15" type="ORF">GGD89_003416</name>
</gene>
<evidence type="ECO:0000313" key="16">
    <source>
        <dbReference type="Proteomes" id="UP000554286"/>
    </source>
</evidence>
<dbReference type="GO" id="GO:0038023">
    <property type="term" value="F:signaling receptor activity"/>
    <property type="evidence" value="ECO:0007669"/>
    <property type="project" value="InterPro"/>
</dbReference>
<evidence type="ECO:0000259" key="14">
    <source>
        <dbReference type="Pfam" id="PF07715"/>
    </source>
</evidence>
<dbReference type="Gene3D" id="2.40.170.20">
    <property type="entry name" value="TonB-dependent receptor, beta-barrel domain"/>
    <property type="match status" value="1"/>
</dbReference>
<evidence type="ECO:0000256" key="9">
    <source>
        <dbReference type="ARBA" id="ARBA00023237"/>
    </source>
</evidence>
<keyword evidence="7 10" id="KW-0472">Membrane</keyword>
<evidence type="ECO:0000256" key="1">
    <source>
        <dbReference type="ARBA" id="ARBA00004571"/>
    </source>
</evidence>
<dbReference type="CDD" id="cd01347">
    <property type="entry name" value="ligand_gated_channel"/>
    <property type="match status" value="1"/>
</dbReference>
<keyword evidence="3 10" id="KW-0813">Transport</keyword>
<evidence type="ECO:0000256" key="12">
    <source>
        <dbReference type="SAM" id="SignalP"/>
    </source>
</evidence>
<keyword evidence="4 10" id="KW-1134">Transmembrane beta strand</keyword>
<evidence type="ECO:0000256" key="10">
    <source>
        <dbReference type="PROSITE-ProRule" id="PRU01360"/>
    </source>
</evidence>
<dbReference type="InterPro" id="IPR012910">
    <property type="entry name" value="Plug_dom"/>
</dbReference>
<evidence type="ECO:0000256" key="5">
    <source>
        <dbReference type="ARBA" id="ARBA00022692"/>
    </source>
</evidence>
<dbReference type="AlphaFoldDB" id="A0A7W6WBQ0"/>
<dbReference type="PANTHER" id="PTHR32552">
    <property type="entry name" value="FERRICHROME IRON RECEPTOR-RELATED"/>
    <property type="match status" value="1"/>
</dbReference>
<keyword evidence="16" id="KW-1185">Reference proteome</keyword>
<comment type="caution">
    <text evidence="15">The sequence shown here is derived from an EMBL/GenBank/DDBJ whole genome shotgun (WGS) entry which is preliminary data.</text>
</comment>
<evidence type="ECO:0000256" key="11">
    <source>
        <dbReference type="RuleBase" id="RU003357"/>
    </source>
</evidence>
<evidence type="ECO:0000256" key="3">
    <source>
        <dbReference type="ARBA" id="ARBA00022448"/>
    </source>
</evidence>
<dbReference type="InterPro" id="IPR000531">
    <property type="entry name" value="Beta-barrel_TonB"/>
</dbReference>
<dbReference type="PROSITE" id="PS52016">
    <property type="entry name" value="TONB_DEPENDENT_REC_3"/>
    <property type="match status" value="1"/>
</dbReference>
<dbReference type="SUPFAM" id="SSF56935">
    <property type="entry name" value="Porins"/>
    <property type="match status" value="1"/>
</dbReference>
<dbReference type="InterPro" id="IPR036942">
    <property type="entry name" value="Beta-barrel_TonB_sf"/>
</dbReference>
<evidence type="ECO:0000256" key="6">
    <source>
        <dbReference type="ARBA" id="ARBA00023077"/>
    </source>
</evidence>
<evidence type="ECO:0000256" key="7">
    <source>
        <dbReference type="ARBA" id="ARBA00023136"/>
    </source>
</evidence>
<feature type="domain" description="TonB-dependent receptor plug" evidence="14">
    <location>
        <begin position="90"/>
        <end position="189"/>
    </location>
</feature>
<feature type="chain" id="PRO_5030841976" evidence="12">
    <location>
        <begin position="33"/>
        <end position="727"/>
    </location>
</feature>
<keyword evidence="8 15" id="KW-0675">Receptor</keyword>
<evidence type="ECO:0000256" key="8">
    <source>
        <dbReference type="ARBA" id="ARBA00023170"/>
    </source>
</evidence>
<dbReference type="EMBL" id="JACIGK010000033">
    <property type="protein sequence ID" value="MBB4267767.1"/>
    <property type="molecule type" value="Genomic_DNA"/>
</dbReference>